<keyword evidence="2" id="KW-0472">Membrane</keyword>
<dbReference type="Proteomes" id="UP000737402">
    <property type="component" value="Unassembled WGS sequence"/>
</dbReference>
<proteinExistence type="predicted"/>
<keyword evidence="4" id="KW-1185">Reference proteome</keyword>
<reference evidence="3 4" key="1">
    <citation type="submission" date="2021-01" db="EMBL/GenBank/DDBJ databases">
        <title>Genomic Encyclopedia of Type Strains, Phase IV (KMG-IV): sequencing the most valuable type-strain genomes for metagenomic binning, comparative biology and taxonomic classification.</title>
        <authorList>
            <person name="Goeker M."/>
        </authorList>
    </citation>
    <scope>NUCLEOTIDE SEQUENCE [LARGE SCALE GENOMIC DNA]</scope>
    <source>
        <strain evidence="3 4">DSM 25879</strain>
    </source>
</reference>
<evidence type="ECO:0000313" key="3">
    <source>
        <dbReference type="EMBL" id="MBM7618589.1"/>
    </source>
</evidence>
<sequence>MEQNEARQESLTREELRKAQKSKPKQVREEAATSEEKPKRLKWRVRLIPIWLRLIIVLGVMIIAVVAGAMFGYGVLGDGKPMDVLDKSTWQHIIDLVNKE</sequence>
<comment type="caution">
    <text evidence="3">The sequence shown here is derived from an EMBL/GenBank/DDBJ whole genome shotgun (WGS) entry which is preliminary data.</text>
</comment>
<dbReference type="RefSeq" id="WP_204412944.1">
    <property type="nucleotide sequence ID" value="NZ_JAFBED010000001.1"/>
</dbReference>
<evidence type="ECO:0000256" key="1">
    <source>
        <dbReference type="SAM" id="MobiDB-lite"/>
    </source>
</evidence>
<feature type="compositionally biased region" description="Basic and acidic residues" evidence="1">
    <location>
        <begin position="1"/>
        <end position="18"/>
    </location>
</feature>
<dbReference type="Pfam" id="PF11772">
    <property type="entry name" value="EpuA"/>
    <property type="match status" value="1"/>
</dbReference>
<accession>A0ABS2NVB5</accession>
<organism evidence="3 4">
    <name type="scientific">Sutcliffiella tianshenii</name>
    <dbReference type="NCBI Taxonomy" id="1463404"/>
    <lineage>
        <taxon>Bacteria</taxon>
        <taxon>Bacillati</taxon>
        <taxon>Bacillota</taxon>
        <taxon>Bacilli</taxon>
        <taxon>Bacillales</taxon>
        <taxon>Bacillaceae</taxon>
        <taxon>Sutcliffiella</taxon>
    </lineage>
</organism>
<protein>
    <submittedName>
        <fullName evidence="3">Anti-sigma factor RsiW</fullName>
    </submittedName>
</protein>
<dbReference type="InterPro" id="IPR024596">
    <property type="entry name" value="RNApol_su_b/EpuA"/>
</dbReference>
<keyword evidence="2" id="KW-0812">Transmembrane</keyword>
<evidence type="ECO:0000256" key="2">
    <source>
        <dbReference type="SAM" id="Phobius"/>
    </source>
</evidence>
<gene>
    <name evidence="3" type="ORF">JOC95_000431</name>
</gene>
<dbReference type="EMBL" id="JAFBED010000001">
    <property type="protein sequence ID" value="MBM7618589.1"/>
    <property type="molecule type" value="Genomic_DNA"/>
</dbReference>
<feature type="compositionally biased region" description="Basic and acidic residues" evidence="1">
    <location>
        <begin position="26"/>
        <end position="38"/>
    </location>
</feature>
<feature type="region of interest" description="Disordered" evidence="1">
    <location>
        <begin position="1"/>
        <end position="38"/>
    </location>
</feature>
<keyword evidence="2" id="KW-1133">Transmembrane helix</keyword>
<evidence type="ECO:0000313" key="4">
    <source>
        <dbReference type="Proteomes" id="UP000737402"/>
    </source>
</evidence>
<feature type="transmembrane region" description="Helical" evidence="2">
    <location>
        <begin position="50"/>
        <end position="76"/>
    </location>
</feature>
<name>A0ABS2NVB5_9BACI</name>